<dbReference type="AlphaFoldDB" id="A0A6A5REL1"/>
<keyword evidence="2" id="KW-1185">Reference proteome</keyword>
<dbReference type="Proteomes" id="UP000800082">
    <property type="component" value="Unassembled WGS sequence"/>
</dbReference>
<protein>
    <submittedName>
        <fullName evidence="1">Uncharacterized protein</fullName>
    </submittedName>
</protein>
<dbReference type="RefSeq" id="XP_033444390.1">
    <property type="nucleotide sequence ID" value="XM_033593994.1"/>
</dbReference>
<sequence length="55" mass="6285">MATPWPQQPTAFRARATRINTYLNEVLRYIGRNRSHSLPAFLAKIIVYGALTLIL</sequence>
<proteinExistence type="predicted"/>
<dbReference type="GeneID" id="54351662"/>
<evidence type="ECO:0000313" key="2">
    <source>
        <dbReference type="Proteomes" id="UP000800082"/>
    </source>
</evidence>
<gene>
    <name evidence="1" type="ORF">M421DRAFT_425144</name>
</gene>
<dbReference type="EMBL" id="ML978997">
    <property type="protein sequence ID" value="KAF1924137.1"/>
    <property type="molecule type" value="Genomic_DNA"/>
</dbReference>
<accession>A0A6A5REL1</accession>
<name>A0A6A5REL1_9PLEO</name>
<evidence type="ECO:0000313" key="1">
    <source>
        <dbReference type="EMBL" id="KAF1924137.1"/>
    </source>
</evidence>
<reference evidence="1" key="1">
    <citation type="journal article" date="2020" name="Stud. Mycol.">
        <title>101 Dothideomycetes genomes: a test case for predicting lifestyles and emergence of pathogens.</title>
        <authorList>
            <person name="Haridas S."/>
            <person name="Albert R."/>
            <person name="Binder M."/>
            <person name="Bloem J."/>
            <person name="Labutti K."/>
            <person name="Salamov A."/>
            <person name="Andreopoulos B."/>
            <person name="Baker S."/>
            <person name="Barry K."/>
            <person name="Bills G."/>
            <person name="Bluhm B."/>
            <person name="Cannon C."/>
            <person name="Castanera R."/>
            <person name="Culley D."/>
            <person name="Daum C."/>
            <person name="Ezra D."/>
            <person name="Gonzalez J."/>
            <person name="Henrissat B."/>
            <person name="Kuo A."/>
            <person name="Liang C."/>
            <person name="Lipzen A."/>
            <person name="Lutzoni F."/>
            <person name="Magnuson J."/>
            <person name="Mondo S."/>
            <person name="Nolan M."/>
            <person name="Ohm R."/>
            <person name="Pangilinan J."/>
            <person name="Park H.-J."/>
            <person name="Ramirez L."/>
            <person name="Alfaro M."/>
            <person name="Sun H."/>
            <person name="Tritt A."/>
            <person name="Yoshinaga Y."/>
            <person name="Zwiers L.-H."/>
            <person name="Turgeon B."/>
            <person name="Goodwin S."/>
            <person name="Spatafora J."/>
            <person name="Crous P."/>
            <person name="Grigoriev I."/>
        </authorList>
    </citation>
    <scope>NUCLEOTIDE SEQUENCE</scope>
    <source>
        <strain evidence="1">CBS 183.55</strain>
    </source>
</reference>
<organism evidence="1 2">
    <name type="scientific">Didymella exigua CBS 183.55</name>
    <dbReference type="NCBI Taxonomy" id="1150837"/>
    <lineage>
        <taxon>Eukaryota</taxon>
        <taxon>Fungi</taxon>
        <taxon>Dikarya</taxon>
        <taxon>Ascomycota</taxon>
        <taxon>Pezizomycotina</taxon>
        <taxon>Dothideomycetes</taxon>
        <taxon>Pleosporomycetidae</taxon>
        <taxon>Pleosporales</taxon>
        <taxon>Pleosporineae</taxon>
        <taxon>Didymellaceae</taxon>
        <taxon>Didymella</taxon>
    </lineage>
</organism>